<keyword evidence="1" id="KW-1133">Transmembrane helix</keyword>
<sequence length="93" mass="11072">MELNEAFNLLIKDKYRSMTFVVGIMFFGAVGCYMFNAPFGYFIVLALFAIASVLDWWILRYRVAKGLYCDNEYECREFIAKAIELRRRQHKHK</sequence>
<proteinExistence type="predicted"/>
<reference evidence="2 3" key="1">
    <citation type="submission" date="2014-07" db="EMBL/GenBank/DDBJ databases">
        <title>Unique and conserved regions in Vibrio harveyi and related species in comparison with the shrimp pathogen Vibrio harveyi CAIM 1792.</title>
        <authorList>
            <person name="Espinoza-Valles I."/>
            <person name="Vora G."/>
            <person name="Leekitcharoenphon P."/>
            <person name="Ussery D."/>
            <person name="Hoj L."/>
            <person name="Gomez-Gil B."/>
        </authorList>
    </citation>
    <scope>NUCLEOTIDE SEQUENCE [LARGE SCALE GENOMIC DNA]</scope>
    <source>
        <strain evidence="3">CAIM 1854 / LMG 25443</strain>
    </source>
</reference>
<organism evidence="2 3">
    <name type="scientific">Vibrio owensii CAIM 1854 = LMG 25443</name>
    <dbReference type="NCBI Taxonomy" id="1229493"/>
    <lineage>
        <taxon>Bacteria</taxon>
        <taxon>Pseudomonadati</taxon>
        <taxon>Pseudomonadota</taxon>
        <taxon>Gammaproteobacteria</taxon>
        <taxon>Vibrionales</taxon>
        <taxon>Vibrionaceae</taxon>
        <taxon>Vibrio</taxon>
    </lineage>
</organism>
<dbReference type="Proteomes" id="UP000031586">
    <property type="component" value="Unassembled WGS sequence"/>
</dbReference>
<evidence type="ECO:0000256" key="1">
    <source>
        <dbReference type="SAM" id="Phobius"/>
    </source>
</evidence>
<evidence type="ECO:0000313" key="3">
    <source>
        <dbReference type="Proteomes" id="UP000031586"/>
    </source>
</evidence>
<dbReference type="RefSeq" id="WP_020194458.1">
    <property type="nucleotide sequence ID" value="NZ_BAOH01000005.1"/>
</dbReference>
<keyword evidence="1" id="KW-0812">Transmembrane</keyword>
<evidence type="ECO:0000313" key="2">
    <source>
        <dbReference type="EMBL" id="KIF53264.1"/>
    </source>
</evidence>
<dbReference type="AlphaFoldDB" id="A0A0C1ZAT0"/>
<comment type="caution">
    <text evidence="2">The sequence shown here is derived from an EMBL/GenBank/DDBJ whole genome shotgun (WGS) entry which is preliminary data.</text>
</comment>
<accession>A0A0C1ZAT0</accession>
<feature type="transmembrane region" description="Helical" evidence="1">
    <location>
        <begin position="42"/>
        <end position="59"/>
    </location>
</feature>
<gene>
    <name evidence="2" type="ORF">H735_10085</name>
</gene>
<dbReference type="PATRIC" id="fig|1229493.5.peg.1100"/>
<dbReference type="EMBL" id="JPRD01000015">
    <property type="protein sequence ID" value="KIF53264.1"/>
    <property type="molecule type" value="Genomic_DNA"/>
</dbReference>
<protein>
    <submittedName>
        <fullName evidence="2">Uncharacterized protein</fullName>
    </submittedName>
</protein>
<keyword evidence="1" id="KW-0472">Membrane</keyword>
<feature type="transmembrane region" description="Helical" evidence="1">
    <location>
        <begin position="18"/>
        <end position="36"/>
    </location>
</feature>
<name>A0A0C1ZAT0_9VIBR</name>